<evidence type="ECO:0000313" key="9">
    <source>
        <dbReference type="EMBL" id="KAG8034427.1"/>
    </source>
</evidence>
<keyword evidence="4 5" id="KW-0539">Nucleus</keyword>
<reference evidence="9" key="2">
    <citation type="submission" date="2021-04" db="EMBL/GenBank/DDBJ databases">
        <title>Genome-wide patterns of bracovirus chromosomal integration into multiple host tissues during parasitism.</title>
        <authorList>
            <person name="Chebbi M.A.C."/>
        </authorList>
    </citation>
    <scope>NUCLEOTIDE SEQUENCE</scope>
    <source>
        <tissue evidence="9">Whole body</tissue>
    </source>
</reference>
<comment type="function">
    <text evidence="5">Required for proper homologous chromosome pairing and efficient cross-over and intragenic recombination during meiosis.</text>
</comment>
<dbReference type="EMBL" id="JAAOIC020000067">
    <property type="protein sequence ID" value="KAG8034427.1"/>
    <property type="molecule type" value="Genomic_DNA"/>
</dbReference>
<comment type="subcellular location">
    <subcellularLocation>
        <location evidence="1 5">Nucleus</location>
    </subcellularLocation>
</comment>
<dbReference type="PIRSF" id="PIRSF026991">
    <property type="entry name" value="Mnd1"/>
    <property type="match status" value="1"/>
</dbReference>
<dbReference type="AlphaFoldDB" id="A0A8J5UP12"/>
<dbReference type="InterPro" id="IPR005647">
    <property type="entry name" value="Mnd1"/>
</dbReference>
<protein>
    <recommendedName>
        <fullName evidence="5">Meiotic nuclear division protein 1 homolog</fullName>
    </recommendedName>
</protein>
<keyword evidence="10" id="KW-1185">Reference proteome</keyword>
<evidence type="ECO:0000256" key="3">
    <source>
        <dbReference type="ARBA" id="ARBA00023054"/>
    </source>
</evidence>
<feature type="domain" description="Leucine zipper with capping helix" evidence="8">
    <location>
        <begin position="149"/>
        <end position="203"/>
    </location>
</feature>
<dbReference type="Proteomes" id="UP000729913">
    <property type="component" value="Unassembled WGS sequence"/>
</dbReference>
<dbReference type="Pfam" id="PF18517">
    <property type="entry name" value="LZ3wCH"/>
    <property type="match status" value="1"/>
</dbReference>
<evidence type="ECO:0000259" key="7">
    <source>
        <dbReference type="Pfam" id="PF03962"/>
    </source>
</evidence>
<comment type="similarity">
    <text evidence="2 5">Belongs to the MND1 family.</text>
</comment>
<dbReference type="InterPro" id="IPR040453">
    <property type="entry name" value="Mnd1_HTH"/>
</dbReference>
<sequence>MSTKRVSLDEKRSRMLQLFYEKREFFTLKELEKIAPKEKGIVVQSVKDIVQALVDDGIIQSDKIGSAIYFWAFPGENITTIEKRIAETGKNIVAAEFKLQKLDAELQKQKEEKINIDQIKQVLEQLEQLKAREAELKSQVAKFSEYDPEVIEQLSHKSEKYKEAANTWTDNIFAIQSWCKNKFDINTETLNKQFRIPEELDYLE</sequence>
<dbReference type="InterPro" id="IPR040661">
    <property type="entry name" value="LZ3wCH"/>
</dbReference>
<evidence type="ECO:0000256" key="2">
    <source>
        <dbReference type="ARBA" id="ARBA00005981"/>
    </source>
</evidence>
<dbReference type="GO" id="GO:0005634">
    <property type="term" value="C:nucleus"/>
    <property type="evidence" value="ECO:0007669"/>
    <property type="project" value="UniProtKB-SubCell"/>
</dbReference>
<dbReference type="OrthoDB" id="273345at2759"/>
<comment type="caution">
    <text evidence="9">The sequence shown here is derived from an EMBL/GenBank/DDBJ whole genome shotgun (WGS) entry which is preliminary data.</text>
</comment>
<dbReference type="Pfam" id="PF03962">
    <property type="entry name" value="Mnd1"/>
    <property type="match status" value="1"/>
</dbReference>
<evidence type="ECO:0000259" key="8">
    <source>
        <dbReference type="Pfam" id="PF18517"/>
    </source>
</evidence>
<reference evidence="9" key="1">
    <citation type="submission" date="2020-03" db="EMBL/GenBank/DDBJ databases">
        <authorList>
            <person name="Chebbi M.A."/>
            <person name="Drezen J.M."/>
        </authorList>
    </citation>
    <scope>NUCLEOTIDE SEQUENCE</scope>
    <source>
        <tissue evidence="9">Whole body</tissue>
    </source>
</reference>
<feature type="domain" description="Mnd1 HTH" evidence="7">
    <location>
        <begin position="15"/>
        <end position="74"/>
    </location>
</feature>
<name>A0A8J5UP12_9HYME</name>
<accession>A0A8J5UP12</accession>
<keyword evidence="3 6" id="KW-0175">Coiled coil</keyword>
<feature type="coiled-coil region" evidence="6">
    <location>
        <begin position="92"/>
        <end position="171"/>
    </location>
</feature>
<evidence type="ECO:0000256" key="4">
    <source>
        <dbReference type="ARBA" id="ARBA00023242"/>
    </source>
</evidence>
<organism evidence="9 10">
    <name type="scientific">Cotesia typhae</name>
    <dbReference type="NCBI Taxonomy" id="2053667"/>
    <lineage>
        <taxon>Eukaryota</taxon>
        <taxon>Metazoa</taxon>
        <taxon>Ecdysozoa</taxon>
        <taxon>Arthropoda</taxon>
        <taxon>Hexapoda</taxon>
        <taxon>Insecta</taxon>
        <taxon>Pterygota</taxon>
        <taxon>Neoptera</taxon>
        <taxon>Endopterygota</taxon>
        <taxon>Hymenoptera</taxon>
        <taxon>Apocrita</taxon>
        <taxon>Ichneumonoidea</taxon>
        <taxon>Braconidae</taxon>
        <taxon>Microgastrinae</taxon>
        <taxon>Cotesia</taxon>
    </lineage>
</organism>
<evidence type="ECO:0000313" key="10">
    <source>
        <dbReference type="Proteomes" id="UP000729913"/>
    </source>
</evidence>
<proteinExistence type="inferred from homology"/>
<evidence type="ECO:0000256" key="5">
    <source>
        <dbReference type="PIRNR" id="PIRNR026991"/>
    </source>
</evidence>
<evidence type="ECO:0000256" key="1">
    <source>
        <dbReference type="ARBA" id="ARBA00004123"/>
    </source>
</evidence>
<gene>
    <name evidence="9" type="ORF">G9C98_007503</name>
</gene>
<evidence type="ECO:0000256" key="6">
    <source>
        <dbReference type="SAM" id="Coils"/>
    </source>
</evidence>